<reference evidence="3 4" key="1">
    <citation type="submission" date="2022-11" db="UniProtKB">
        <authorList>
            <consortium name="WormBaseParasite"/>
        </authorList>
    </citation>
    <scope>IDENTIFICATION</scope>
</reference>
<dbReference type="WBParaSite" id="Gr19_v10_g6835.t1">
    <property type="protein sequence ID" value="Gr19_v10_g6835.t1"/>
    <property type="gene ID" value="Gr19_v10_g6835"/>
</dbReference>
<feature type="compositionally biased region" description="Low complexity" evidence="1">
    <location>
        <begin position="93"/>
        <end position="108"/>
    </location>
</feature>
<feature type="region of interest" description="Disordered" evidence="1">
    <location>
        <begin position="22"/>
        <end position="73"/>
    </location>
</feature>
<evidence type="ECO:0000313" key="4">
    <source>
        <dbReference type="WBParaSite" id="Gr19_v10_g6835.t1"/>
    </source>
</evidence>
<evidence type="ECO:0000313" key="2">
    <source>
        <dbReference type="Proteomes" id="UP000887572"/>
    </source>
</evidence>
<evidence type="ECO:0000256" key="1">
    <source>
        <dbReference type="SAM" id="MobiDB-lite"/>
    </source>
</evidence>
<dbReference type="Proteomes" id="UP000887572">
    <property type="component" value="Unplaced"/>
</dbReference>
<evidence type="ECO:0000313" key="3">
    <source>
        <dbReference type="WBParaSite" id="Gr19_v10_g10983.t1"/>
    </source>
</evidence>
<sequence length="135" mass="14822">MAVLRRFRSRFSVLLSVRQLAKSPNSSPPASQAVSMASSMLSSTTTTNSSSSSMPNTVQIGIERTSSKSQQKTPRFFFWTLSQQGEKKKNCGSLTSSPRTPDSSRSVSFEGAENWPWIDDAVEECESECECLVVV</sequence>
<feature type="region of interest" description="Disordered" evidence="1">
    <location>
        <begin position="85"/>
        <end position="109"/>
    </location>
</feature>
<organism evidence="2 4">
    <name type="scientific">Globodera rostochiensis</name>
    <name type="common">Golden nematode worm</name>
    <name type="synonym">Heterodera rostochiensis</name>
    <dbReference type="NCBI Taxonomy" id="31243"/>
    <lineage>
        <taxon>Eukaryota</taxon>
        <taxon>Metazoa</taxon>
        <taxon>Ecdysozoa</taxon>
        <taxon>Nematoda</taxon>
        <taxon>Chromadorea</taxon>
        <taxon>Rhabditida</taxon>
        <taxon>Tylenchina</taxon>
        <taxon>Tylenchomorpha</taxon>
        <taxon>Tylenchoidea</taxon>
        <taxon>Heteroderidae</taxon>
        <taxon>Heteroderinae</taxon>
        <taxon>Globodera</taxon>
    </lineage>
</organism>
<dbReference type="WBParaSite" id="Gr19_v10_g10983.t1">
    <property type="protein sequence ID" value="Gr19_v10_g10983.t1"/>
    <property type="gene ID" value="Gr19_v10_g10983"/>
</dbReference>
<feature type="compositionally biased region" description="Low complexity" evidence="1">
    <location>
        <begin position="28"/>
        <end position="59"/>
    </location>
</feature>
<protein>
    <submittedName>
        <fullName evidence="3 4">Uncharacterized protein</fullName>
    </submittedName>
</protein>
<proteinExistence type="predicted"/>
<name>A0A914I5L1_GLORO</name>
<keyword evidence="2" id="KW-1185">Reference proteome</keyword>
<dbReference type="AlphaFoldDB" id="A0A914I5L1"/>
<accession>A0A914I5L1</accession>